<keyword evidence="6 10" id="KW-0418">Kinase</keyword>
<evidence type="ECO:0000256" key="7">
    <source>
        <dbReference type="ARBA" id="ARBA00022840"/>
    </source>
</evidence>
<dbReference type="GO" id="GO:0003848">
    <property type="term" value="F:2-amino-4-hydroxy-6-hydroxymethyldihydropteridine diphosphokinase activity"/>
    <property type="evidence" value="ECO:0007669"/>
    <property type="project" value="UniProtKB-EC"/>
</dbReference>
<evidence type="ECO:0000256" key="6">
    <source>
        <dbReference type="ARBA" id="ARBA00022777"/>
    </source>
</evidence>
<keyword evidence="8" id="KW-0289">Folate biosynthesis</keyword>
<dbReference type="GO" id="GO:0046656">
    <property type="term" value="P:folic acid biosynthetic process"/>
    <property type="evidence" value="ECO:0007669"/>
    <property type="project" value="UniProtKB-KW"/>
</dbReference>
<comment type="pathway">
    <text evidence="2">Cofactor biosynthesis; tetrahydrofolate biosynthesis; 2-amino-4-hydroxy-6-hydroxymethyl-7,8-dihydropteridine diphosphate from 7,8-dihydroneopterin triphosphate: step 4/4.</text>
</comment>
<evidence type="ECO:0000313" key="10">
    <source>
        <dbReference type="EMBL" id="GFG74191.1"/>
    </source>
</evidence>
<dbReference type="PANTHER" id="PTHR43071">
    <property type="entry name" value="2-AMINO-4-HYDROXY-6-HYDROXYMETHYLDIHYDROPTERIDINE PYROPHOSPHOKINASE"/>
    <property type="match status" value="1"/>
</dbReference>
<evidence type="ECO:0000256" key="1">
    <source>
        <dbReference type="ARBA" id="ARBA00000198"/>
    </source>
</evidence>
<proteinExistence type="predicted"/>
<accession>A0A7I9XWM2</accession>
<dbReference type="EC" id="2.7.6.3" evidence="3"/>
<feature type="domain" description="7,8-dihydro-6-hydroxymethylpterin-pyrophosphokinase" evidence="9">
    <location>
        <begin position="85"/>
        <end position="96"/>
    </location>
</feature>
<dbReference type="UniPathway" id="UPA00077">
    <property type="reaction ID" value="UER00155"/>
</dbReference>
<name>A0A7I9XWM2_9MYCO</name>
<dbReference type="GO" id="GO:0016301">
    <property type="term" value="F:kinase activity"/>
    <property type="evidence" value="ECO:0007669"/>
    <property type="project" value="UniProtKB-KW"/>
</dbReference>
<comment type="caution">
    <text evidence="10">The sequence shown here is derived from an EMBL/GenBank/DDBJ whole genome shotgun (WGS) entry which is preliminary data.</text>
</comment>
<dbReference type="GO" id="GO:0046654">
    <property type="term" value="P:tetrahydrofolate biosynthetic process"/>
    <property type="evidence" value="ECO:0007669"/>
    <property type="project" value="UniProtKB-UniPathway"/>
</dbReference>
<sequence>MTRVVLSIGSNLGDRLARLQSVVDGLGGTVQAASPVYETDPWGGIDQGRFLNAVLIADDPGLDGLGWLRRVQALEQVADRVRGQRWGPRTLDVDLVTCHDGETELVSRENGLTLPHPLAHLRAFVLVPWLAVDPSAELTAAGQRRPVAGWLADLEPADRAGVRWTGLALSLPRPPHTASIRHREANGTDPQA</sequence>
<protein>
    <recommendedName>
        <fullName evidence="3">2-amino-4-hydroxy-6-hydroxymethyldihydropteridine diphosphokinase</fullName>
        <ecNumber evidence="3">2.7.6.3</ecNumber>
    </recommendedName>
</protein>
<dbReference type="Proteomes" id="UP000465361">
    <property type="component" value="Unassembled WGS sequence"/>
</dbReference>
<dbReference type="CDD" id="cd00483">
    <property type="entry name" value="HPPK"/>
    <property type="match status" value="1"/>
</dbReference>
<keyword evidence="7" id="KW-0067">ATP-binding</keyword>
<organism evidence="10 11">
    <name type="scientific">Mycobacterium botniense</name>
    <dbReference type="NCBI Taxonomy" id="84962"/>
    <lineage>
        <taxon>Bacteria</taxon>
        <taxon>Bacillati</taxon>
        <taxon>Actinomycetota</taxon>
        <taxon>Actinomycetes</taxon>
        <taxon>Mycobacteriales</taxon>
        <taxon>Mycobacteriaceae</taxon>
        <taxon>Mycobacterium</taxon>
    </lineage>
</organism>
<dbReference type="SUPFAM" id="SSF55083">
    <property type="entry name" value="6-hydroxymethyl-7,8-dihydropterin pyrophosphokinase, HPPK"/>
    <property type="match status" value="1"/>
</dbReference>
<gene>
    <name evidence="10" type="primary">folK</name>
    <name evidence="10" type="ORF">MBOT_15560</name>
</gene>
<dbReference type="Gene3D" id="3.30.70.560">
    <property type="entry name" value="7,8-Dihydro-6-hydroxymethylpterin-pyrophosphokinase HPPK"/>
    <property type="match status" value="1"/>
</dbReference>
<evidence type="ECO:0000256" key="3">
    <source>
        <dbReference type="ARBA" id="ARBA00013253"/>
    </source>
</evidence>
<dbReference type="RefSeq" id="WP_163755748.1">
    <property type="nucleotide sequence ID" value="NZ_BLKW01000002.1"/>
</dbReference>
<reference evidence="10 11" key="1">
    <citation type="journal article" date="2019" name="Emerg. Microbes Infect.">
        <title>Comprehensive subspecies identification of 175 nontuberculous mycobacteria species based on 7547 genomic profiles.</title>
        <authorList>
            <person name="Matsumoto Y."/>
            <person name="Kinjo T."/>
            <person name="Motooka D."/>
            <person name="Nabeya D."/>
            <person name="Jung N."/>
            <person name="Uechi K."/>
            <person name="Horii T."/>
            <person name="Iida T."/>
            <person name="Fujita J."/>
            <person name="Nakamura S."/>
        </authorList>
    </citation>
    <scope>NUCLEOTIDE SEQUENCE [LARGE SCALE GENOMIC DNA]</scope>
    <source>
        <strain evidence="10 11">JCM 17322</strain>
    </source>
</reference>
<dbReference type="InterPro" id="IPR035907">
    <property type="entry name" value="Hppk_sf"/>
</dbReference>
<evidence type="ECO:0000256" key="2">
    <source>
        <dbReference type="ARBA" id="ARBA00005051"/>
    </source>
</evidence>
<evidence type="ECO:0000259" key="9">
    <source>
        <dbReference type="PROSITE" id="PS00794"/>
    </source>
</evidence>
<evidence type="ECO:0000256" key="8">
    <source>
        <dbReference type="ARBA" id="ARBA00022909"/>
    </source>
</evidence>
<keyword evidence="11" id="KW-1185">Reference proteome</keyword>
<dbReference type="EMBL" id="BLKW01000002">
    <property type="protein sequence ID" value="GFG74191.1"/>
    <property type="molecule type" value="Genomic_DNA"/>
</dbReference>
<comment type="catalytic activity">
    <reaction evidence="1">
        <text>6-hydroxymethyl-7,8-dihydropterin + ATP = (7,8-dihydropterin-6-yl)methyl diphosphate + AMP + H(+)</text>
        <dbReference type="Rhea" id="RHEA:11412"/>
        <dbReference type="ChEBI" id="CHEBI:15378"/>
        <dbReference type="ChEBI" id="CHEBI:30616"/>
        <dbReference type="ChEBI" id="CHEBI:44841"/>
        <dbReference type="ChEBI" id="CHEBI:72950"/>
        <dbReference type="ChEBI" id="CHEBI:456215"/>
        <dbReference type="EC" id="2.7.6.3"/>
    </reaction>
</comment>
<dbReference type="GO" id="GO:0005524">
    <property type="term" value="F:ATP binding"/>
    <property type="evidence" value="ECO:0007669"/>
    <property type="project" value="UniProtKB-KW"/>
</dbReference>
<evidence type="ECO:0000313" key="11">
    <source>
        <dbReference type="Proteomes" id="UP000465361"/>
    </source>
</evidence>
<dbReference type="Pfam" id="PF01288">
    <property type="entry name" value="HPPK"/>
    <property type="match status" value="1"/>
</dbReference>
<evidence type="ECO:0000256" key="4">
    <source>
        <dbReference type="ARBA" id="ARBA00022679"/>
    </source>
</evidence>
<keyword evidence="4" id="KW-0808">Transferase</keyword>
<dbReference type="AlphaFoldDB" id="A0A7I9XWM2"/>
<dbReference type="PANTHER" id="PTHR43071:SF1">
    <property type="entry name" value="2-AMINO-4-HYDROXY-6-HYDROXYMETHYLDIHYDROPTERIDINE PYROPHOSPHOKINASE"/>
    <property type="match status" value="1"/>
</dbReference>
<dbReference type="PROSITE" id="PS00794">
    <property type="entry name" value="HPPK"/>
    <property type="match status" value="1"/>
</dbReference>
<keyword evidence="5" id="KW-0547">Nucleotide-binding</keyword>
<dbReference type="InterPro" id="IPR000550">
    <property type="entry name" value="Hppk"/>
</dbReference>
<evidence type="ECO:0000256" key="5">
    <source>
        <dbReference type="ARBA" id="ARBA00022741"/>
    </source>
</evidence>
<dbReference type="NCBIfam" id="TIGR01498">
    <property type="entry name" value="folK"/>
    <property type="match status" value="1"/>
</dbReference>